<reference evidence="11" key="1">
    <citation type="submission" date="2016-06" db="UniProtKB">
        <authorList>
            <consortium name="WormBaseParasite"/>
        </authorList>
    </citation>
    <scope>IDENTIFICATION</scope>
</reference>
<evidence type="ECO:0000313" key="11">
    <source>
        <dbReference type="WBParaSite" id="ECPE_0000063701-mRNA-1"/>
    </source>
</evidence>
<evidence type="ECO:0000256" key="3">
    <source>
        <dbReference type="ARBA" id="ARBA00023155"/>
    </source>
</evidence>
<dbReference type="AlphaFoldDB" id="A0A183A102"/>
<feature type="compositionally biased region" description="Polar residues" evidence="7">
    <location>
        <begin position="49"/>
        <end position="58"/>
    </location>
</feature>
<dbReference type="InterPro" id="IPR050848">
    <property type="entry name" value="Homeobox_TF"/>
</dbReference>
<dbReference type="PANTHER" id="PTHR24333">
    <property type="entry name" value="HOMEO BOX HB9 LIKE A-RELATED"/>
    <property type="match status" value="1"/>
</dbReference>
<evidence type="ECO:0000256" key="7">
    <source>
        <dbReference type="SAM" id="MobiDB-lite"/>
    </source>
</evidence>
<dbReference type="PANTHER" id="PTHR24333:SF5">
    <property type="entry name" value="VENT HOMEOBOX"/>
    <property type="match status" value="1"/>
</dbReference>
<evidence type="ECO:0000313" key="10">
    <source>
        <dbReference type="Proteomes" id="UP000272942"/>
    </source>
</evidence>
<sequence length="143" mass="16543">MTFVSHSPLRELRNIYNQSNSSTGPCSSATKDHNSEVTTVEFVPGNGKANETTSTQKPRQYRKARAYFQPQHMKCLETFFQRSPYLSTKDRELLSKQLNLSEDRIRTWFQNRRMREKRNPERFGCHVAKFHSAGASTSVPKAQ</sequence>
<name>A0A183A102_9TREM</name>
<feature type="domain" description="Homeobox" evidence="8">
    <location>
        <begin position="59"/>
        <end position="119"/>
    </location>
</feature>
<dbReference type="PROSITE" id="PS00027">
    <property type="entry name" value="HOMEOBOX_1"/>
    <property type="match status" value="1"/>
</dbReference>
<dbReference type="PROSITE" id="PS50071">
    <property type="entry name" value="HOMEOBOX_2"/>
    <property type="match status" value="1"/>
</dbReference>
<evidence type="ECO:0000256" key="6">
    <source>
        <dbReference type="RuleBase" id="RU000682"/>
    </source>
</evidence>
<feature type="DNA-binding region" description="Homeobox" evidence="5">
    <location>
        <begin position="61"/>
        <end position="120"/>
    </location>
</feature>
<dbReference type="WBParaSite" id="ECPE_0000063701-mRNA-1">
    <property type="protein sequence ID" value="ECPE_0000063701-mRNA-1"/>
    <property type="gene ID" value="ECPE_0000063701"/>
</dbReference>
<organism evidence="11">
    <name type="scientific">Echinostoma caproni</name>
    <dbReference type="NCBI Taxonomy" id="27848"/>
    <lineage>
        <taxon>Eukaryota</taxon>
        <taxon>Metazoa</taxon>
        <taxon>Spiralia</taxon>
        <taxon>Lophotrochozoa</taxon>
        <taxon>Platyhelminthes</taxon>
        <taxon>Trematoda</taxon>
        <taxon>Digenea</taxon>
        <taxon>Plagiorchiida</taxon>
        <taxon>Echinostomata</taxon>
        <taxon>Echinostomatoidea</taxon>
        <taxon>Echinostomatidae</taxon>
        <taxon>Echinostoma</taxon>
    </lineage>
</organism>
<evidence type="ECO:0000256" key="4">
    <source>
        <dbReference type="ARBA" id="ARBA00023242"/>
    </source>
</evidence>
<dbReference type="EMBL" id="UZAN01002421">
    <property type="protein sequence ID" value="VDP25987.1"/>
    <property type="molecule type" value="Genomic_DNA"/>
</dbReference>
<keyword evidence="4 5" id="KW-0539">Nucleus</keyword>
<dbReference type="Proteomes" id="UP000272942">
    <property type="component" value="Unassembled WGS sequence"/>
</dbReference>
<dbReference type="OrthoDB" id="6268633at2759"/>
<dbReference type="Gene3D" id="1.10.10.60">
    <property type="entry name" value="Homeodomain-like"/>
    <property type="match status" value="1"/>
</dbReference>
<evidence type="ECO:0000259" key="8">
    <source>
        <dbReference type="PROSITE" id="PS50071"/>
    </source>
</evidence>
<comment type="subcellular location">
    <subcellularLocation>
        <location evidence="1 5 6">Nucleus</location>
    </subcellularLocation>
</comment>
<dbReference type="Pfam" id="PF00046">
    <property type="entry name" value="Homeodomain"/>
    <property type="match status" value="1"/>
</dbReference>
<evidence type="ECO:0000256" key="5">
    <source>
        <dbReference type="PROSITE-ProRule" id="PRU00108"/>
    </source>
</evidence>
<reference evidence="9 10" key="2">
    <citation type="submission" date="2018-11" db="EMBL/GenBank/DDBJ databases">
        <authorList>
            <consortium name="Pathogen Informatics"/>
        </authorList>
    </citation>
    <scope>NUCLEOTIDE SEQUENCE [LARGE SCALE GENOMIC DNA]</scope>
    <source>
        <strain evidence="9 10">Egypt</strain>
    </source>
</reference>
<dbReference type="GO" id="GO:0003677">
    <property type="term" value="F:DNA binding"/>
    <property type="evidence" value="ECO:0007669"/>
    <property type="project" value="UniProtKB-UniRule"/>
</dbReference>
<dbReference type="InterPro" id="IPR001356">
    <property type="entry name" value="HD"/>
</dbReference>
<gene>
    <name evidence="9" type="ORF">ECPE_LOCUS637</name>
</gene>
<keyword evidence="3 5" id="KW-0371">Homeobox</keyword>
<protein>
    <submittedName>
        <fullName evidence="11">Homeobox domain-containing protein</fullName>
    </submittedName>
</protein>
<keyword evidence="2 5" id="KW-0238">DNA-binding</keyword>
<dbReference type="GO" id="GO:0000981">
    <property type="term" value="F:DNA-binding transcription factor activity, RNA polymerase II-specific"/>
    <property type="evidence" value="ECO:0007669"/>
    <property type="project" value="InterPro"/>
</dbReference>
<dbReference type="CDD" id="cd00086">
    <property type="entry name" value="homeodomain"/>
    <property type="match status" value="1"/>
</dbReference>
<feature type="region of interest" description="Disordered" evidence="7">
    <location>
        <begin position="39"/>
        <end position="61"/>
    </location>
</feature>
<evidence type="ECO:0000256" key="2">
    <source>
        <dbReference type="ARBA" id="ARBA00023125"/>
    </source>
</evidence>
<dbReference type="GO" id="GO:0005634">
    <property type="term" value="C:nucleus"/>
    <property type="evidence" value="ECO:0007669"/>
    <property type="project" value="UniProtKB-SubCell"/>
</dbReference>
<evidence type="ECO:0000256" key="1">
    <source>
        <dbReference type="ARBA" id="ARBA00004123"/>
    </source>
</evidence>
<dbReference type="SUPFAM" id="SSF46689">
    <property type="entry name" value="Homeodomain-like"/>
    <property type="match status" value="1"/>
</dbReference>
<dbReference type="InterPro" id="IPR017970">
    <property type="entry name" value="Homeobox_CS"/>
</dbReference>
<dbReference type="SMART" id="SM00389">
    <property type="entry name" value="HOX"/>
    <property type="match status" value="1"/>
</dbReference>
<proteinExistence type="predicted"/>
<accession>A0A183A102</accession>
<evidence type="ECO:0000313" key="9">
    <source>
        <dbReference type="EMBL" id="VDP25987.1"/>
    </source>
</evidence>
<keyword evidence="10" id="KW-1185">Reference proteome</keyword>
<dbReference type="InterPro" id="IPR009057">
    <property type="entry name" value="Homeodomain-like_sf"/>
</dbReference>